<proteinExistence type="predicted"/>
<dbReference type="Proteomes" id="UP000499080">
    <property type="component" value="Unassembled WGS sequence"/>
</dbReference>
<organism evidence="1 2">
    <name type="scientific">Araneus ventricosus</name>
    <name type="common">Orbweaver spider</name>
    <name type="synonym">Epeira ventricosa</name>
    <dbReference type="NCBI Taxonomy" id="182803"/>
    <lineage>
        <taxon>Eukaryota</taxon>
        <taxon>Metazoa</taxon>
        <taxon>Ecdysozoa</taxon>
        <taxon>Arthropoda</taxon>
        <taxon>Chelicerata</taxon>
        <taxon>Arachnida</taxon>
        <taxon>Araneae</taxon>
        <taxon>Araneomorphae</taxon>
        <taxon>Entelegynae</taxon>
        <taxon>Araneoidea</taxon>
        <taxon>Araneidae</taxon>
        <taxon>Araneus</taxon>
    </lineage>
</organism>
<dbReference type="AlphaFoldDB" id="A0A4Y2FWM0"/>
<gene>
    <name evidence="1" type="ORF">AVEN_148300_1</name>
</gene>
<evidence type="ECO:0000313" key="1">
    <source>
        <dbReference type="EMBL" id="GBM44798.1"/>
    </source>
</evidence>
<protein>
    <submittedName>
        <fullName evidence="1">Uncharacterized protein</fullName>
    </submittedName>
</protein>
<sequence length="115" mass="12990">MVVSGWTLIQDKNGYHKPSRINGRHLILVLVDQLRQHRRKSSHLADSKLISKPNGHVGQLGLKINLDAAKYVTRCPALCCHFQMPVLRMDASKFGLSCQNVKKIKPSLTFVNFKV</sequence>
<keyword evidence="2" id="KW-1185">Reference proteome</keyword>
<name>A0A4Y2FWM0_ARAVE</name>
<comment type="caution">
    <text evidence="1">The sequence shown here is derived from an EMBL/GenBank/DDBJ whole genome shotgun (WGS) entry which is preliminary data.</text>
</comment>
<dbReference type="EMBL" id="BGPR01001077">
    <property type="protein sequence ID" value="GBM44798.1"/>
    <property type="molecule type" value="Genomic_DNA"/>
</dbReference>
<accession>A0A4Y2FWM0</accession>
<evidence type="ECO:0000313" key="2">
    <source>
        <dbReference type="Proteomes" id="UP000499080"/>
    </source>
</evidence>
<reference evidence="1 2" key="1">
    <citation type="journal article" date="2019" name="Sci. Rep.">
        <title>Orb-weaving spider Araneus ventricosus genome elucidates the spidroin gene catalogue.</title>
        <authorList>
            <person name="Kono N."/>
            <person name="Nakamura H."/>
            <person name="Ohtoshi R."/>
            <person name="Moran D.A.P."/>
            <person name="Shinohara A."/>
            <person name="Yoshida Y."/>
            <person name="Fujiwara M."/>
            <person name="Mori M."/>
            <person name="Tomita M."/>
            <person name="Arakawa K."/>
        </authorList>
    </citation>
    <scope>NUCLEOTIDE SEQUENCE [LARGE SCALE GENOMIC DNA]</scope>
</reference>